<dbReference type="EMBL" id="CAJVRM010000285">
    <property type="protein sequence ID" value="CAG8978866.1"/>
    <property type="molecule type" value="Genomic_DNA"/>
</dbReference>
<dbReference type="OrthoDB" id="10453341at2759"/>
<keyword evidence="2" id="KW-1185">Reference proteome</keyword>
<evidence type="ECO:0000313" key="2">
    <source>
        <dbReference type="Proteomes" id="UP000701801"/>
    </source>
</evidence>
<gene>
    <name evidence="1" type="ORF">HYALB_00005203</name>
</gene>
<evidence type="ECO:0000313" key="1">
    <source>
        <dbReference type="EMBL" id="CAG8978866.1"/>
    </source>
</evidence>
<reference evidence="1" key="1">
    <citation type="submission" date="2021-07" db="EMBL/GenBank/DDBJ databases">
        <authorList>
            <person name="Durling M."/>
        </authorList>
    </citation>
    <scope>NUCLEOTIDE SEQUENCE</scope>
</reference>
<comment type="caution">
    <text evidence="1">The sequence shown here is derived from an EMBL/GenBank/DDBJ whole genome shotgun (WGS) entry which is preliminary data.</text>
</comment>
<accession>A0A9N9LUJ0</accession>
<dbReference type="Proteomes" id="UP000701801">
    <property type="component" value="Unassembled WGS sequence"/>
</dbReference>
<dbReference type="AlphaFoldDB" id="A0A9N9LUJ0"/>
<protein>
    <submittedName>
        <fullName evidence="1">Uncharacterized protein</fullName>
    </submittedName>
</protein>
<organism evidence="1 2">
    <name type="scientific">Hymenoscyphus albidus</name>
    <dbReference type="NCBI Taxonomy" id="595503"/>
    <lineage>
        <taxon>Eukaryota</taxon>
        <taxon>Fungi</taxon>
        <taxon>Dikarya</taxon>
        <taxon>Ascomycota</taxon>
        <taxon>Pezizomycotina</taxon>
        <taxon>Leotiomycetes</taxon>
        <taxon>Helotiales</taxon>
        <taxon>Helotiaceae</taxon>
        <taxon>Hymenoscyphus</taxon>
    </lineage>
</organism>
<proteinExistence type="predicted"/>
<name>A0A9N9LUJ0_9HELO</name>
<sequence length="110" mass="12216">MRSGVANDTQKFYSRHVGVAGSGTVRAELLVAVSIASREGASPQINIIIMTKAHSISSTMMDGHSFADSSNDFRHEADSCNYNLSEWWYQLQRRLNMRITPPPGMQALRS</sequence>